<dbReference type="PANTHER" id="PTHR23429">
    <property type="entry name" value="GLUCOSE-6-PHOSPHATE 1-DEHYDROGENASE G6PD"/>
    <property type="match status" value="1"/>
</dbReference>
<evidence type="ECO:0000256" key="2">
    <source>
        <dbReference type="ARBA" id="ARBA00009975"/>
    </source>
</evidence>
<dbReference type="GO" id="GO:0050661">
    <property type="term" value="F:NADP binding"/>
    <property type="evidence" value="ECO:0007669"/>
    <property type="project" value="UniProtKB-UniRule"/>
</dbReference>
<dbReference type="PROSITE" id="PS00069">
    <property type="entry name" value="G6P_DEHYDROGENASE"/>
    <property type="match status" value="1"/>
</dbReference>
<keyword evidence="5 7" id="KW-0560">Oxidoreductase</keyword>
<dbReference type="GO" id="GO:0009051">
    <property type="term" value="P:pentose-phosphate shunt, oxidative branch"/>
    <property type="evidence" value="ECO:0007669"/>
    <property type="project" value="TreeGrafter"/>
</dbReference>
<keyword evidence="3 7" id="KW-0313">Glucose metabolism</keyword>
<evidence type="ECO:0000256" key="1">
    <source>
        <dbReference type="ARBA" id="ARBA00004937"/>
    </source>
</evidence>
<keyword evidence="4 7" id="KW-0521">NADP</keyword>
<keyword evidence="6 7" id="KW-0119">Carbohydrate metabolism</keyword>
<evidence type="ECO:0000256" key="7">
    <source>
        <dbReference type="HAMAP-Rule" id="MF_00966"/>
    </source>
</evidence>
<accession>A0AAQ1YL32</accession>
<dbReference type="PANTHER" id="PTHR23429:SF0">
    <property type="entry name" value="GLUCOSE-6-PHOSPHATE 1-DEHYDROGENASE"/>
    <property type="match status" value="1"/>
</dbReference>
<evidence type="ECO:0000313" key="11">
    <source>
        <dbReference type="Proteomes" id="UP000294998"/>
    </source>
</evidence>
<dbReference type="Gene3D" id="3.40.50.720">
    <property type="entry name" value="NAD(P)-binding Rossmann-like Domain"/>
    <property type="match status" value="1"/>
</dbReference>
<sequence>MQTDNNCIVIFGASGDLTHRKLIPALYNLYKIGRLSENFSVLGVARSELNDETFREKMREALIHNEETTPETLDAFCSHLYYQAVNTSDAQDYGKLVPRLDDLHDKYKTCGNTLYYMSTPPSLYGVIPECLAAHGLNTEEYGWKRIIVEKPFGYDEKTAQALDVQIHRFFEEHQIYRIDHYLGKETVQNLLVLRFSNGWFEPLWNRNFIDYVEITGAESIGVEERGGYYDGSGAMRDMFQNHLLQVLAMVAMEPPAIINANSMRDEVAKVMHSLRPLTAEDMEHNLVLGQYTAAEINGKMEKGYLEEKGVPADSRTETYIALRCEIENWRWAGVPFYVRTGKRLPARVTEIVIHFKTTPHPVFSQNAPENKLIIRIQPDEAISMRFGLKKPGAGFEAKEVSMDFRYADLAGAQVLTAYERLLLDAMKGDATLFARTDAVHAAWKFVQPILDYKANGGRIHEYEAGTWGPVAADKLIAKQGKVWRKPTGLMKKKV</sequence>
<dbReference type="EMBL" id="RWKG01000038">
    <property type="protein sequence ID" value="TDN40989.1"/>
    <property type="molecule type" value="Genomic_DNA"/>
</dbReference>
<dbReference type="InterPro" id="IPR022674">
    <property type="entry name" value="G6P_DH_NAD-bd"/>
</dbReference>
<comment type="function">
    <text evidence="7">Catalyzes the oxidation of glucose 6-phosphate to 6-phosphogluconolactone.</text>
</comment>
<comment type="caution">
    <text evidence="7">Lacks conserved residue(s) required for the propagation of feature annotation.</text>
</comment>
<protein>
    <recommendedName>
        <fullName evidence="7">Glucose-6-phosphate 1-dehydrogenase</fullName>
        <shortName evidence="7">G6PD</shortName>
        <ecNumber evidence="7">1.1.1.49</ecNumber>
    </recommendedName>
</protein>
<feature type="binding site" evidence="7">
    <location>
        <position position="184"/>
    </location>
    <ligand>
        <name>substrate</name>
    </ligand>
</feature>
<dbReference type="InterPro" id="IPR036291">
    <property type="entry name" value="NAD(P)-bd_dom_sf"/>
</dbReference>
<evidence type="ECO:0000256" key="3">
    <source>
        <dbReference type="ARBA" id="ARBA00022526"/>
    </source>
</evidence>
<dbReference type="PRINTS" id="PR00079">
    <property type="entry name" value="G6PDHDRGNASE"/>
</dbReference>
<dbReference type="EC" id="1.1.1.49" evidence="7"/>
<comment type="similarity">
    <text evidence="2 7">Belongs to the glucose-6-phosphate dehydrogenase family.</text>
</comment>
<dbReference type="Proteomes" id="UP000294998">
    <property type="component" value="Unassembled WGS sequence"/>
</dbReference>
<dbReference type="NCBIfam" id="NF009492">
    <property type="entry name" value="PRK12853.1-3"/>
    <property type="match status" value="1"/>
</dbReference>
<evidence type="ECO:0000313" key="10">
    <source>
        <dbReference type="EMBL" id="TDN40989.1"/>
    </source>
</evidence>
<dbReference type="InterPro" id="IPR022675">
    <property type="entry name" value="G6P_DH_C"/>
</dbReference>
<dbReference type="GO" id="GO:0006006">
    <property type="term" value="P:glucose metabolic process"/>
    <property type="evidence" value="ECO:0007669"/>
    <property type="project" value="UniProtKB-KW"/>
</dbReference>
<dbReference type="NCBIfam" id="TIGR00871">
    <property type="entry name" value="zwf"/>
    <property type="match status" value="1"/>
</dbReference>
<gene>
    <name evidence="7" type="primary">zwf</name>
    <name evidence="10" type="ORF">EGH31_1512</name>
</gene>
<feature type="domain" description="Glucose-6-phosphate dehydrogenase NAD-binding" evidence="8">
    <location>
        <begin position="9"/>
        <end position="189"/>
    </location>
</feature>
<evidence type="ECO:0000256" key="6">
    <source>
        <dbReference type="ARBA" id="ARBA00023277"/>
    </source>
</evidence>
<dbReference type="AlphaFoldDB" id="A0AAQ1YL32"/>
<dbReference type="InterPro" id="IPR019796">
    <property type="entry name" value="G6P_DH_AS"/>
</dbReference>
<feature type="binding site" evidence="7">
    <location>
        <position position="218"/>
    </location>
    <ligand>
        <name>substrate</name>
    </ligand>
</feature>
<evidence type="ECO:0000256" key="5">
    <source>
        <dbReference type="ARBA" id="ARBA00023002"/>
    </source>
</evidence>
<evidence type="ECO:0000259" key="8">
    <source>
        <dbReference type="Pfam" id="PF00479"/>
    </source>
</evidence>
<organism evidence="10 11">
    <name type="scientific">Haemophilus haemolyticus</name>
    <dbReference type="NCBI Taxonomy" id="726"/>
    <lineage>
        <taxon>Bacteria</taxon>
        <taxon>Pseudomonadati</taxon>
        <taxon>Pseudomonadota</taxon>
        <taxon>Gammaproteobacteria</taxon>
        <taxon>Pasteurellales</taxon>
        <taxon>Pasteurellaceae</taxon>
        <taxon>Haemophilus</taxon>
    </lineage>
</organism>
<dbReference type="GO" id="GO:0004345">
    <property type="term" value="F:glucose-6-phosphate dehydrogenase activity"/>
    <property type="evidence" value="ECO:0007669"/>
    <property type="project" value="UniProtKB-UniRule"/>
</dbReference>
<comment type="catalytic activity">
    <reaction evidence="7">
        <text>D-glucose 6-phosphate + NADP(+) = 6-phospho-D-glucono-1,5-lactone + NADPH + H(+)</text>
        <dbReference type="Rhea" id="RHEA:15841"/>
        <dbReference type="ChEBI" id="CHEBI:15378"/>
        <dbReference type="ChEBI" id="CHEBI:57783"/>
        <dbReference type="ChEBI" id="CHEBI:57955"/>
        <dbReference type="ChEBI" id="CHEBI:58349"/>
        <dbReference type="ChEBI" id="CHEBI:61548"/>
        <dbReference type="EC" id="1.1.1.49"/>
    </reaction>
</comment>
<dbReference type="HAMAP" id="MF_00966">
    <property type="entry name" value="G6PD"/>
    <property type="match status" value="1"/>
</dbReference>
<dbReference type="SUPFAM" id="SSF51735">
    <property type="entry name" value="NAD(P)-binding Rossmann-fold domains"/>
    <property type="match status" value="1"/>
</dbReference>
<dbReference type="Gene3D" id="3.30.360.10">
    <property type="entry name" value="Dihydrodipicolinate Reductase, domain 2"/>
    <property type="match status" value="1"/>
</dbReference>
<evidence type="ECO:0000256" key="4">
    <source>
        <dbReference type="ARBA" id="ARBA00022857"/>
    </source>
</evidence>
<feature type="active site" description="Proton acceptor" evidence="7">
    <location>
        <position position="242"/>
    </location>
</feature>
<feature type="binding site" evidence="7">
    <location>
        <position position="342"/>
    </location>
    <ligand>
        <name>substrate</name>
    </ligand>
</feature>
<dbReference type="RefSeq" id="WP_046950438.1">
    <property type="nucleotide sequence ID" value="NZ_LCTI01000058.1"/>
</dbReference>
<feature type="binding site" evidence="7">
    <location>
        <position position="237"/>
    </location>
    <ligand>
        <name>substrate</name>
    </ligand>
</feature>
<comment type="caution">
    <text evidence="10">The sequence shown here is derived from an EMBL/GenBank/DDBJ whole genome shotgun (WGS) entry which is preliminary data.</text>
</comment>
<evidence type="ECO:0000259" key="9">
    <source>
        <dbReference type="Pfam" id="PF02781"/>
    </source>
</evidence>
<comment type="pathway">
    <text evidence="1 7">Carbohydrate degradation; pentose phosphate pathway; D-ribulose 5-phosphate from D-glucose 6-phosphate (oxidative stage): step 1/3.</text>
</comment>
<name>A0AAQ1YL32_HAEHA</name>
<dbReference type="InterPro" id="IPR001282">
    <property type="entry name" value="G6P_DH"/>
</dbReference>
<dbReference type="Pfam" id="PF02781">
    <property type="entry name" value="G6PD_C"/>
    <property type="match status" value="1"/>
</dbReference>
<reference evidence="10 11" key="1">
    <citation type="submission" date="2018-12" db="EMBL/GenBank/DDBJ databases">
        <authorList>
            <person name="Fluit A.C."/>
        </authorList>
    </citation>
    <scope>NUCLEOTIDE SEQUENCE [LARGE SCALE GENOMIC DNA]</scope>
    <source>
        <strain evidence="10 11">16-549009</strain>
    </source>
</reference>
<feature type="binding site" evidence="7">
    <location>
        <position position="180"/>
    </location>
    <ligand>
        <name>substrate</name>
    </ligand>
</feature>
<proteinExistence type="inferred from homology"/>
<dbReference type="GO" id="GO:0005829">
    <property type="term" value="C:cytosol"/>
    <property type="evidence" value="ECO:0007669"/>
    <property type="project" value="TreeGrafter"/>
</dbReference>
<dbReference type="SUPFAM" id="SSF55347">
    <property type="entry name" value="Glyceraldehyde-3-phosphate dehydrogenase-like, C-terminal domain"/>
    <property type="match status" value="1"/>
</dbReference>
<feature type="domain" description="Glucose-6-phosphate dehydrogenase C-terminal" evidence="9">
    <location>
        <begin position="191"/>
        <end position="484"/>
    </location>
</feature>
<feature type="binding site" evidence="7">
    <location>
        <position position="46"/>
    </location>
    <ligand>
        <name>NADP(+)</name>
        <dbReference type="ChEBI" id="CHEBI:58349"/>
    </ligand>
</feature>
<dbReference type="PIRSF" id="PIRSF000110">
    <property type="entry name" value="G6PD"/>
    <property type="match status" value="1"/>
</dbReference>
<dbReference type="Pfam" id="PF00479">
    <property type="entry name" value="G6PD_N"/>
    <property type="match status" value="1"/>
</dbReference>
<feature type="binding site" evidence="7">
    <location>
        <position position="150"/>
    </location>
    <ligand>
        <name>NADP(+)</name>
        <dbReference type="ChEBI" id="CHEBI:58349"/>
    </ligand>
</feature>